<accession>A0ABR2WFE8</accession>
<dbReference type="Proteomes" id="UP001479436">
    <property type="component" value="Unassembled WGS sequence"/>
</dbReference>
<evidence type="ECO:0000313" key="2">
    <source>
        <dbReference type="Proteomes" id="UP001479436"/>
    </source>
</evidence>
<comment type="caution">
    <text evidence="1">The sequence shown here is derived from an EMBL/GenBank/DDBJ whole genome shotgun (WGS) entry which is preliminary data.</text>
</comment>
<reference evidence="1 2" key="1">
    <citation type="submission" date="2023-04" db="EMBL/GenBank/DDBJ databases">
        <title>Genome of Basidiobolus ranarum AG-B5.</title>
        <authorList>
            <person name="Stajich J.E."/>
            <person name="Carter-House D."/>
            <person name="Gryganskyi A."/>
        </authorList>
    </citation>
    <scope>NUCLEOTIDE SEQUENCE [LARGE SCALE GENOMIC DNA]</scope>
    <source>
        <strain evidence="1 2">AG-B5</strain>
    </source>
</reference>
<evidence type="ECO:0000313" key="1">
    <source>
        <dbReference type="EMBL" id="KAK9760186.1"/>
    </source>
</evidence>
<gene>
    <name evidence="1" type="ORF">K7432_016064</name>
</gene>
<dbReference type="EMBL" id="JASJQH010002452">
    <property type="protein sequence ID" value="KAK9760186.1"/>
    <property type="molecule type" value="Genomic_DNA"/>
</dbReference>
<keyword evidence="2" id="KW-1185">Reference proteome</keyword>
<proteinExistence type="predicted"/>
<organism evidence="1 2">
    <name type="scientific">Basidiobolus ranarum</name>
    <dbReference type="NCBI Taxonomy" id="34480"/>
    <lineage>
        <taxon>Eukaryota</taxon>
        <taxon>Fungi</taxon>
        <taxon>Fungi incertae sedis</taxon>
        <taxon>Zoopagomycota</taxon>
        <taxon>Entomophthoromycotina</taxon>
        <taxon>Basidiobolomycetes</taxon>
        <taxon>Basidiobolales</taxon>
        <taxon>Basidiobolaceae</taxon>
        <taxon>Basidiobolus</taxon>
    </lineage>
</organism>
<name>A0ABR2WFE8_9FUNG</name>
<protein>
    <submittedName>
        <fullName evidence="1">Uncharacterized protein</fullName>
    </submittedName>
</protein>
<sequence>MSTLSDNNNSTPGPGSGEHLLRGWYWLVEPAKTVLATYQQGNSKALSPKCLNDHGFFKDSNGTGKSTYGCFKCKKCFTEHKASLFWTLSLSLPENILPANKSTCHQEKSATLPEEADDIMLSATENKQLLICSTDESLSTISCFKQQ</sequence>